<comment type="caution">
    <text evidence="1">The sequence shown here is derived from an EMBL/GenBank/DDBJ whole genome shotgun (WGS) entry which is preliminary data.</text>
</comment>
<sequence length="69" mass="8225">MEFISKVSEDLVAFQKRRVEFCIEKLKEEGEPIIEWKIYRKAGIRSDVSNEVKRFISLKVTQYESLNNK</sequence>
<organism evidence="1 2">
    <name type="scientific">Ureibacillus massiliensis 4400831 = CIP 108448 = CCUG 49529</name>
    <dbReference type="NCBI Taxonomy" id="1211035"/>
    <lineage>
        <taxon>Bacteria</taxon>
        <taxon>Bacillati</taxon>
        <taxon>Bacillota</taxon>
        <taxon>Bacilli</taxon>
        <taxon>Bacillales</taxon>
        <taxon>Caryophanaceae</taxon>
        <taxon>Ureibacillus</taxon>
    </lineage>
</organism>
<proteinExistence type="predicted"/>
<dbReference type="AlphaFoldDB" id="A0A0A3J3R8"/>
<dbReference type="EMBL" id="JPVQ01000034">
    <property type="protein sequence ID" value="KGR89793.1"/>
    <property type="molecule type" value="Genomic_DNA"/>
</dbReference>
<keyword evidence="2" id="KW-1185">Reference proteome</keyword>
<accession>A0A0A3J3R8</accession>
<evidence type="ECO:0000313" key="2">
    <source>
        <dbReference type="Proteomes" id="UP000030595"/>
    </source>
</evidence>
<dbReference type="Proteomes" id="UP000030595">
    <property type="component" value="Unassembled WGS sequence"/>
</dbReference>
<name>A0A0A3J3R8_9BACL</name>
<gene>
    <name evidence="1" type="ORF">CD30_15320</name>
</gene>
<protein>
    <submittedName>
        <fullName evidence="1">Uncharacterized protein</fullName>
    </submittedName>
</protein>
<evidence type="ECO:0000313" key="1">
    <source>
        <dbReference type="EMBL" id="KGR89793.1"/>
    </source>
</evidence>
<reference evidence="1 2" key="1">
    <citation type="submission" date="2014-02" db="EMBL/GenBank/DDBJ databases">
        <title>Draft genome sequence of Lysinibacillus massiliensis CCUG 49529.</title>
        <authorList>
            <person name="Zhang F."/>
            <person name="Wang G."/>
            <person name="Zhang L."/>
        </authorList>
    </citation>
    <scope>NUCLEOTIDE SEQUENCE [LARGE SCALE GENOMIC DNA]</scope>
    <source>
        <strain evidence="1 2">CCUG 49529</strain>
    </source>
</reference>